<name>T5KN61_MICMQ</name>
<evidence type="ECO:0000313" key="2">
    <source>
        <dbReference type="Proteomes" id="UP000016033"/>
    </source>
</evidence>
<comment type="caution">
    <text evidence="1">The sequence shown here is derived from an EMBL/GenBank/DDBJ whole genome shotgun (WGS) entry which is preliminary data.</text>
</comment>
<organism evidence="1 2">
    <name type="scientific">Microbacterium maritypicum MF109</name>
    <dbReference type="NCBI Taxonomy" id="1333857"/>
    <lineage>
        <taxon>Bacteria</taxon>
        <taxon>Bacillati</taxon>
        <taxon>Actinomycetota</taxon>
        <taxon>Actinomycetes</taxon>
        <taxon>Micrococcales</taxon>
        <taxon>Microbacteriaceae</taxon>
        <taxon>Microbacterium</taxon>
    </lineage>
</organism>
<accession>T5KN61</accession>
<dbReference type="EMBL" id="ATAO01000035">
    <property type="protein sequence ID" value="EQM85093.1"/>
    <property type="molecule type" value="Genomic_DNA"/>
</dbReference>
<sequence>MDGALMDLALSYAPDRIIPIPGERLSPQEQVTWARQTAEDFARDAGAHSTVAAQIETALLAVAAQADDDRRLLLVVGVDGGVVAPLMISVITHELSRQEQADFLWSSTAILPVTPRLTETDALGTGFSSTLAQRENGLDFATRRWIFFGEGTTVCAMLGPVVPYGMAFVEPFAEAVLTTASLSDFVPRSDPERLEELVSAVVRPGDDWVLNG</sequence>
<dbReference type="AlphaFoldDB" id="T5KN61"/>
<dbReference type="PATRIC" id="fig|1333857.3.peg.507"/>
<proteinExistence type="predicted"/>
<dbReference type="Proteomes" id="UP000016033">
    <property type="component" value="Unassembled WGS sequence"/>
</dbReference>
<evidence type="ECO:0000313" key="1">
    <source>
        <dbReference type="EMBL" id="EQM85093.1"/>
    </source>
</evidence>
<gene>
    <name evidence="1" type="ORF">L687_11400</name>
</gene>
<reference evidence="1 2" key="1">
    <citation type="journal article" date="2013" name="Genome Announc.">
        <title>Whole-genome sequences of five oyster-associated bacteria show potential for crude oil hydrocarbon degradation.</title>
        <authorList>
            <person name="Chauhan A."/>
            <person name="Green S."/>
            <person name="Pathak A."/>
            <person name="Thomas J."/>
            <person name="Venkatramanan R."/>
        </authorList>
    </citation>
    <scope>NUCLEOTIDE SEQUENCE [LARGE SCALE GENOMIC DNA]</scope>
    <source>
        <strain evidence="1 2">MF109</strain>
    </source>
</reference>
<protein>
    <submittedName>
        <fullName evidence="1">Uncharacterized protein</fullName>
    </submittedName>
</protein>